<gene>
    <name evidence="1" type="ORF">ACI1P1_27690</name>
</gene>
<reference evidence="1" key="1">
    <citation type="submission" date="2024-12" db="EMBL/GenBank/DDBJ databases">
        <authorList>
            <person name="Wu N."/>
        </authorList>
    </citation>
    <scope>NUCLEOTIDE SEQUENCE</scope>
    <source>
        <strain evidence="1">P15</strain>
    </source>
</reference>
<evidence type="ECO:0000313" key="2">
    <source>
        <dbReference type="Proteomes" id="UP001631969"/>
    </source>
</evidence>
<sequence length="531" mass="58504">MQQNKTQWKKWLAVASAASVTATVLVGCGSDSTDSAANSPQGSAGASASAAPAKPLELSIMLPVFNTSYPKDGSPVLAEIEKKTNTKIHIDWVPNSSYNDKFNITLASSKLPSIMYVPDSKSSSFVNAAKSGAFWDVAPYLKNYKNLGQANKVVLENYAIEGKTYGIYRSRALGRNGINFRQDWLDNVGMTTPKTIDDFYNMLKAFKEKDPDKNGKDDTYGMVLVKWTGTWASGFDTIKLWFGAPNKWGVANGALVPEHETAEYFEALKFMRKLFEEKLINQDFAVYDSAKWIDPVVNGKAGVIVDVTDTAGRIEQKIHEALKAANKDEPTKQFVDNLIGVEGKNGLKALPTTGYAGILAIPKSSVKTEAELKQVLQFIDQTNEAELQTLLYSGIEGKHYTKDTDGFIVPSTETALIESEVSGLGQMLTYIPETRTLKSKKTQTPLSIKTEKLQKEAEKYVVPNPAESFISKIYSQKGPQLDNIINDARIKYIVGQSSEADWKAAVELWKKSGGDEYVKEMNELYAASPKK</sequence>
<protein>
    <submittedName>
        <fullName evidence="1">Extracellular solute-binding protein</fullName>
    </submittedName>
</protein>
<dbReference type="Proteomes" id="UP001631969">
    <property type="component" value="Unassembled WGS sequence"/>
</dbReference>
<accession>A0ACC7P9M8</accession>
<proteinExistence type="predicted"/>
<comment type="caution">
    <text evidence="1">The sequence shown here is derived from an EMBL/GenBank/DDBJ whole genome shotgun (WGS) entry which is preliminary data.</text>
</comment>
<name>A0ACC7P9M8_9BACL</name>
<dbReference type="EMBL" id="JBJURJ010000025">
    <property type="protein sequence ID" value="MFM9332087.1"/>
    <property type="molecule type" value="Genomic_DNA"/>
</dbReference>
<evidence type="ECO:0000313" key="1">
    <source>
        <dbReference type="EMBL" id="MFM9332087.1"/>
    </source>
</evidence>
<organism evidence="1 2">
    <name type="scientific">Paenibacillus mesotrionivorans</name>
    <dbReference type="NCBI Taxonomy" id="3160968"/>
    <lineage>
        <taxon>Bacteria</taxon>
        <taxon>Bacillati</taxon>
        <taxon>Bacillota</taxon>
        <taxon>Bacilli</taxon>
        <taxon>Bacillales</taxon>
        <taxon>Paenibacillaceae</taxon>
        <taxon>Paenibacillus</taxon>
    </lineage>
</organism>
<keyword evidence="2" id="KW-1185">Reference proteome</keyword>